<proteinExistence type="predicted"/>
<feature type="compositionally biased region" description="Basic and acidic residues" evidence="1">
    <location>
        <begin position="91"/>
        <end position="104"/>
    </location>
</feature>
<accession>A0A438HSJ8</accession>
<dbReference type="Proteomes" id="UP000288805">
    <property type="component" value="Unassembled WGS sequence"/>
</dbReference>
<protein>
    <submittedName>
        <fullName evidence="2">Uncharacterized protein</fullName>
    </submittedName>
</protein>
<feature type="region of interest" description="Disordered" evidence="1">
    <location>
        <begin position="88"/>
        <end position="107"/>
    </location>
</feature>
<reference evidence="2 3" key="1">
    <citation type="journal article" date="2018" name="PLoS Genet.">
        <title>Population sequencing reveals clonal diversity and ancestral inbreeding in the grapevine cultivar Chardonnay.</title>
        <authorList>
            <person name="Roach M.J."/>
            <person name="Johnson D.L."/>
            <person name="Bohlmann J."/>
            <person name="van Vuuren H.J."/>
            <person name="Jones S.J."/>
            <person name="Pretorius I.S."/>
            <person name="Schmidt S.A."/>
            <person name="Borneman A.R."/>
        </authorList>
    </citation>
    <scope>NUCLEOTIDE SEQUENCE [LARGE SCALE GENOMIC DNA]</scope>
    <source>
        <strain evidence="3">cv. Chardonnay</strain>
        <tissue evidence="2">Leaf</tissue>
    </source>
</reference>
<evidence type="ECO:0000313" key="3">
    <source>
        <dbReference type="Proteomes" id="UP000288805"/>
    </source>
</evidence>
<evidence type="ECO:0000256" key="1">
    <source>
        <dbReference type="SAM" id="MobiDB-lite"/>
    </source>
</evidence>
<dbReference type="EMBL" id="QGNW01000184">
    <property type="protein sequence ID" value="RVW87444.1"/>
    <property type="molecule type" value="Genomic_DNA"/>
</dbReference>
<sequence length="247" mass="28279">MRFGTLHLESKIKKGIYLITELKDTVDVSPRLRENTATVWLHVSDSQIHFPSTIREFQLGCSRGIWAPLKLGEPSPFPWRGTLLNGTKQRRSLESSGNRRRDPTAPHPTFVSSLSATYLISVLYSIYISSNSAAIFNSQLPLFNPAVSHRNDVRSREDLQTKKEAKVREMENKKLEDYLDPALLSAVSSKIGRQKKDGEMKKLKREIQKFQWPVDELKVFVNDSRMEKTMDWSSDEVVDLKDDNGID</sequence>
<comment type="caution">
    <text evidence="2">The sequence shown here is derived from an EMBL/GenBank/DDBJ whole genome shotgun (WGS) entry which is preliminary data.</text>
</comment>
<evidence type="ECO:0000313" key="2">
    <source>
        <dbReference type="EMBL" id="RVW87444.1"/>
    </source>
</evidence>
<name>A0A438HSJ8_VITVI</name>
<organism evidence="2 3">
    <name type="scientific">Vitis vinifera</name>
    <name type="common">Grape</name>
    <dbReference type="NCBI Taxonomy" id="29760"/>
    <lineage>
        <taxon>Eukaryota</taxon>
        <taxon>Viridiplantae</taxon>
        <taxon>Streptophyta</taxon>
        <taxon>Embryophyta</taxon>
        <taxon>Tracheophyta</taxon>
        <taxon>Spermatophyta</taxon>
        <taxon>Magnoliopsida</taxon>
        <taxon>eudicotyledons</taxon>
        <taxon>Gunneridae</taxon>
        <taxon>Pentapetalae</taxon>
        <taxon>rosids</taxon>
        <taxon>Vitales</taxon>
        <taxon>Vitaceae</taxon>
        <taxon>Viteae</taxon>
        <taxon>Vitis</taxon>
    </lineage>
</organism>
<gene>
    <name evidence="2" type="ORF">CK203_033637</name>
</gene>
<dbReference type="AlphaFoldDB" id="A0A438HSJ8"/>
<dbReference type="OrthoDB" id="1938258at2759"/>